<feature type="domain" description="JAB1/MPN/MOV34 metalloenzyme" evidence="1">
    <location>
        <begin position="7"/>
        <end position="44"/>
    </location>
</feature>
<proteinExistence type="predicted"/>
<name>A0AA38KD96_9AGAR</name>
<evidence type="ECO:0000313" key="2">
    <source>
        <dbReference type="EMBL" id="KAJ3783208.1"/>
    </source>
</evidence>
<organism evidence="2 3">
    <name type="scientific">Lentinula aff. detonsa</name>
    <dbReference type="NCBI Taxonomy" id="2804958"/>
    <lineage>
        <taxon>Eukaryota</taxon>
        <taxon>Fungi</taxon>
        <taxon>Dikarya</taxon>
        <taxon>Basidiomycota</taxon>
        <taxon>Agaricomycotina</taxon>
        <taxon>Agaricomycetes</taxon>
        <taxon>Agaricomycetidae</taxon>
        <taxon>Agaricales</taxon>
        <taxon>Marasmiineae</taxon>
        <taxon>Omphalotaceae</taxon>
        <taxon>Lentinula</taxon>
    </lineage>
</organism>
<evidence type="ECO:0000313" key="3">
    <source>
        <dbReference type="Proteomes" id="UP001163798"/>
    </source>
</evidence>
<dbReference type="InterPro" id="IPR000555">
    <property type="entry name" value="JAMM/MPN+_dom"/>
</dbReference>
<reference evidence="2" key="1">
    <citation type="submission" date="2022-08" db="EMBL/GenBank/DDBJ databases">
        <authorList>
            <consortium name="DOE Joint Genome Institute"/>
            <person name="Min B."/>
            <person name="Riley R."/>
            <person name="Sierra-Patev S."/>
            <person name="Naranjo-Ortiz M."/>
            <person name="Looney B."/>
            <person name="Konkel Z."/>
            <person name="Slot J.C."/>
            <person name="Sakamoto Y."/>
            <person name="Steenwyk J.L."/>
            <person name="Rokas A."/>
            <person name="Carro J."/>
            <person name="Camarero S."/>
            <person name="Ferreira P."/>
            <person name="Molpeceres G."/>
            <person name="Ruiz-Duenas F.J."/>
            <person name="Serrano A."/>
            <person name="Henrissat B."/>
            <person name="Drula E."/>
            <person name="Hughes K.W."/>
            <person name="Mata J.L."/>
            <person name="Ishikawa N.K."/>
            <person name="Vargas-Isla R."/>
            <person name="Ushijima S."/>
            <person name="Smith C.A."/>
            <person name="Ahrendt S."/>
            <person name="Andreopoulos W."/>
            <person name="He G."/>
            <person name="Labutti K."/>
            <person name="Lipzen A."/>
            <person name="Ng V."/>
            <person name="Sandor L."/>
            <person name="Barry K."/>
            <person name="Martinez A.T."/>
            <person name="Xiao Y."/>
            <person name="Gibbons J.G."/>
            <person name="Terashima K."/>
            <person name="Hibbett D.S."/>
            <person name="Grigoriev I.V."/>
        </authorList>
    </citation>
    <scope>NUCLEOTIDE SEQUENCE</scope>
    <source>
        <strain evidence="2">TFB10291</strain>
    </source>
</reference>
<accession>A0AA38KD96</accession>
<gene>
    <name evidence="2" type="ORF">GGU10DRAFT_58427</name>
</gene>
<sequence>MLSQSPFAVLHSETREQVAVDMDYHWAMYELHHKANLKEVIVGWCIIDRYDFEKSDLELGIQLDQTSTHTLH</sequence>
<dbReference type="Gene3D" id="3.40.140.10">
    <property type="entry name" value="Cytidine Deaminase, domain 2"/>
    <property type="match status" value="1"/>
</dbReference>
<dbReference type="GO" id="GO:0008237">
    <property type="term" value="F:metallopeptidase activity"/>
    <property type="evidence" value="ECO:0007669"/>
    <property type="project" value="InterPro"/>
</dbReference>
<protein>
    <recommendedName>
        <fullName evidence="1">JAB1/MPN/MOV34 metalloenzyme domain-containing protein</fullName>
    </recommendedName>
</protein>
<comment type="caution">
    <text evidence="2">The sequence shown here is derived from an EMBL/GenBank/DDBJ whole genome shotgun (WGS) entry which is preliminary data.</text>
</comment>
<evidence type="ECO:0000259" key="1">
    <source>
        <dbReference type="Pfam" id="PF01398"/>
    </source>
</evidence>
<dbReference type="Pfam" id="PF01398">
    <property type="entry name" value="JAB"/>
    <property type="match status" value="1"/>
</dbReference>
<keyword evidence="3" id="KW-1185">Reference proteome</keyword>
<dbReference type="AlphaFoldDB" id="A0AA38KD96"/>
<dbReference type="Proteomes" id="UP001163798">
    <property type="component" value="Unassembled WGS sequence"/>
</dbReference>
<dbReference type="EMBL" id="MU793431">
    <property type="protein sequence ID" value="KAJ3783208.1"/>
    <property type="molecule type" value="Genomic_DNA"/>
</dbReference>